<keyword evidence="4" id="KW-1185">Reference proteome</keyword>
<feature type="domain" description="PPE" evidence="2">
    <location>
        <begin position="199"/>
        <end position="289"/>
    </location>
</feature>
<dbReference type="InterPro" id="IPR000030">
    <property type="entry name" value="PPE_dom"/>
</dbReference>
<dbReference type="PANTHER" id="PTHR23107:SF0">
    <property type="entry name" value="IP09280P"/>
    <property type="match status" value="1"/>
</dbReference>
<feature type="region of interest" description="Disordered" evidence="1">
    <location>
        <begin position="138"/>
        <end position="176"/>
    </location>
</feature>
<evidence type="ECO:0000313" key="3">
    <source>
        <dbReference type="EMBL" id="QXN92487.1"/>
    </source>
</evidence>
<feature type="compositionally biased region" description="Basic and acidic residues" evidence="1">
    <location>
        <begin position="429"/>
        <end position="452"/>
    </location>
</feature>
<reference evidence="3 4" key="1">
    <citation type="submission" date="2021-07" db="EMBL/GenBank/DDBJ databases">
        <title>Whole Genome Sequence of Nocardia Iowensis.</title>
        <authorList>
            <person name="Lamm A."/>
            <person name="Collins-Fairclough A.M."/>
            <person name="Bunk B."/>
            <person name="Sproer C."/>
        </authorList>
    </citation>
    <scope>NUCLEOTIDE SEQUENCE [LARGE SCALE GENOMIC DNA]</scope>
    <source>
        <strain evidence="3 4">NRRL 5646</strain>
    </source>
</reference>
<feature type="compositionally biased region" description="Low complexity" evidence="1">
    <location>
        <begin position="507"/>
        <end position="523"/>
    </location>
</feature>
<dbReference type="EMBL" id="CP078145">
    <property type="protein sequence ID" value="QXN92487.1"/>
    <property type="molecule type" value="Genomic_DNA"/>
</dbReference>
<dbReference type="Proteomes" id="UP000694257">
    <property type="component" value="Chromosome"/>
</dbReference>
<organism evidence="3 4">
    <name type="scientific">Nocardia iowensis</name>
    <dbReference type="NCBI Taxonomy" id="204891"/>
    <lineage>
        <taxon>Bacteria</taxon>
        <taxon>Bacillati</taxon>
        <taxon>Actinomycetota</taxon>
        <taxon>Actinomycetes</taxon>
        <taxon>Mycobacteriales</taxon>
        <taxon>Nocardiaceae</taxon>
        <taxon>Nocardia</taxon>
    </lineage>
</organism>
<dbReference type="RefSeq" id="WP_218473808.1">
    <property type="nucleotide sequence ID" value="NZ_BAABJN010000005.1"/>
</dbReference>
<dbReference type="Pfam" id="PF00823">
    <property type="entry name" value="PPE"/>
    <property type="match status" value="1"/>
</dbReference>
<name>A0ABX8RU19_NOCIO</name>
<feature type="region of interest" description="Disordered" evidence="1">
    <location>
        <begin position="590"/>
        <end position="609"/>
    </location>
</feature>
<evidence type="ECO:0000256" key="1">
    <source>
        <dbReference type="SAM" id="MobiDB-lite"/>
    </source>
</evidence>
<feature type="compositionally biased region" description="Basic and acidic residues" evidence="1">
    <location>
        <begin position="525"/>
        <end position="563"/>
    </location>
</feature>
<feature type="region of interest" description="Disordered" evidence="1">
    <location>
        <begin position="1"/>
        <end position="22"/>
    </location>
</feature>
<evidence type="ECO:0000313" key="4">
    <source>
        <dbReference type="Proteomes" id="UP000694257"/>
    </source>
</evidence>
<feature type="region of interest" description="Disordered" evidence="1">
    <location>
        <begin position="317"/>
        <end position="479"/>
    </location>
</feature>
<feature type="compositionally biased region" description="Low complexity" evidence="1">
    <location>
        <begin position="341"/>
        <end position="389"/>
    </location>
</feature>
<proteinExistence type="predicted"/>
<feature type="region of interest" description="Disordered" evidence="1">
    <location>
        <begin position="507"/>
        <end position="584"/>
    </location>
</feature>
<accession>A0ABX8RU19</accession>
<sequence length="680" mass="72003">MAERGWGTSGGAFNVGNDSPWSELRAQQKGNGDIVKVDTGVAHGCAKACSDMIRELRGYQKIINTEHIETMERLSPLFSGLNLTEAFKKKSRDLNDKLDQHIKALTDLGDLFKTAGLAYANQDADSKAKFKETIPRLGQVDTAPSGNDIKYSAPDYNKNKTSTMPAEKPTMPASIKDTEPIDVGLEAPKSMMGPQLVSLRESSKPEAAFRAGAVWKTLSERLVGESYKLEQHLQKVTVDNWRSPGADKAVGAVQRYGAVVQQLAMRMQVVGNYLTYTSQWLSATVSAMPYSHQGLSESQLNEYRDKYRDTYARGMTDTTQAFPVLPDPNYDLTPKQPPGQQPGQQQPGQQQPGQQQPGQQQPGQQQPGQQQPGQQQPAQQQPAKQQQQPTGGGPGGPGPGGPGPKAGVPAGQTTQDPSKLVEAVSKQQVKPEVEPKPASEEKSGPKEDKDPQKPGTGDGKPSTLPAAASSGQDMIGPLTNALSSGVQALSTGIQGAVEAATQMHAAELAAAQQQQLQIPDGQQPGEHDGQPGDADDKDKDDKDDKDKDEKDKDEKDGKDKEEETNPLLRLFPRAELPSIPTMSGVPQPLAAAFPFGPGEPGNGAPQAPWAAGVPNAFASGTPGALGIPGIGDGSVPEAAVRAASTAEVPQASTAAGGEFAAELGLPELRLPQTDNPVTET</sequence>
<feature type="compositionally biased region" description="Low complexity" evidence="1">
    <location>
        <begin position="654"/>
        <end position="668"/>
    </location>
</feature>
<evidence type="ECO:0000259" key="2">
    <source>
        <dbReference type="Pfam" id="PF00823"/>
    </source>
</evidence>
<dbReference type="PANTHER" id="PTHR23107">
    <property type="entry name" value="SYNOVIAL SARCOMA ASSOCIATED SS18 PROTEIN"/>
    <property type="match status" value="1"/>
</dbReference>
<protein>
    <recommendedName>
        <fullName evidence="2">PPE domain-containing protein</fullName>
    </recommendedName>
</protein>
<gene>
    <name evidence="3" type="ORF">KV110_04875</name>
</gene>
<feature type="region of interest" description="Disordered" evidence="1">
    <location>
        <begin position="649"/>
        <end position="680"/>
    </location>
</feature>